<dbReference type="PRINTS" id="PR00081">
    <property type="entry name" value="GDHRDH"/>
</dbReference>
<accession>A0AAD2G4R4</accession>
<dbReference type="SUPFAM" id="SSF51735">
    <property type="entry name" value="NAD(P)-binding Rossmann-fold domains"/>
    <property type="match status" value="1"/>
</dbReference>
<keyword evidence="3" id="KW-0732">Signal</keyword>
<dbReference type="InterPro" id="IPR002347">
    <property type="entry name" value="SDR_fam"/>
</dbReference>
<dbReference type="AlphaFoldDB" id="A0AAD2G4R4"/>
<dbReference type="PANTHER" id="PTHR24320">
    <property type="entry name" value="RETINOL DEHYDROGENASE"/>
    <property type="match status" value="1"/>
</dbReference>
<name>A0AAD2G4R4_9STRA</name>
<dbReference type="Pfam" id="PF00106">
    <property type="entry name" value="adh_short"/>
    <property type="match status" value="1"/>
</dbReference>
<keyword evidence="2" id="KW-0560">Oxidoreductase</keyword>
<evidence type="ECO:0000256" key="1">
    <source>
        <dbReference type="ARBA" id="ARBA00006484"/>
    </source>
</evidence>
<dbReference type="Gene3D" id="3.40.50.720">
    <property type="entry name" value="NAD(P)-binding Rossmann-like Domain"/>
    <property type="match status" value="1"/>
</dbReference>
<evidence type="ECO:0000313" key="5">
    <source>
        <dbReference type="Proteomes" id="UP001295423"/>
    </source>
</evidence>
<evidence type="ECO:0008006" key="6">
    <source>
        <dbReference type="Google" id="ProtNLM"/>
    </source>
</evidence>
<reference evidence="4" key="1">
    <citation type="submission" date="2023-08" db="EMBL/GenBank/DDBJ databases">
        <authorList>
            <person name="Audoor S."/>
            <person name="Bilcke G."/>
        </authorList>
    </citation>
    <scope>NUCLEOTIDE SEQUENCE</scope>
</reference>
<evidence type="ECO:0000256" key="3">
    <source>
        <dbReference type="SAM" id="SignalP"/>
    </source>
</evidence>
<dbReference type="InterPro" id="IPR036291">
    <property type="entry name" value="NAD(P)-bd_dom_sf"/>
</dbReference>
<dbReference type="PANTHER" id="PTHR24320:SF148">
    <property type="entry name" value="NAD(P)-BINDING ROSSMANN-FOLD SUPERFAMILY PROTEIN"/>
    <property type="match status" value="1"/>
</dbReference>
<protein>
    <recommendedName>
        <fullName evidence="6">Protochlorophyllide reductase</fullName>
    </recommendedName>
</protein>
<feature type="signal peptide" evidence="3">
    <location>
        <begin position="1"/>
        <end position="26"/>
    </location>
</feature>
<sequence length="357" mass="38423">MEWKAGPMGFFLPWILLCGMTSQASAFSTPIAAEDTPRPAQYYDDYFKTLPSMEGMTVAITGCSRGLGYVAASTVVRKGGRVLLLNRKTNAMEWYDELCQVADAASGPKPIHVECDLLSFDSVNSASQKVSELTADSGGLDVLCCNAGIMLQPDQASKDGYDITASTNMLSHFLLVKNLFGQLLVQASSSETARVVIMSSASGYGEPAFNPTFFEKKGGQLGGQKASYERYHQSKLANLAFCCSLQEKLDNAKISNVIALACTPGVCGTDMFRHATSLFSKDGTPLPLSNVPNVKDGCMAQLKCIFDPTVQPGELWGPGKEGSLVRTDMSPPTVLIDEEAKKALWQVCEDAVGKFEI</sequence>
<proteinExistence type="inferred from homology"/>
<dbReference type="EMBL" id="CAKOGP040002014">
    <property type="protein sequence ID" value="CAJ1959712.1"/>
    <property type="molecule type" value="Genomic_DNA"/>
</dbReference>
<keyword evidence="5" id="KW-1185">Reference proteome</keyword>
<comment type="caution">
    <text evidence="4">The sequence shown here is derived from an EMBL/GenBank/DDBJ whole genome shotgun (WGS) entry which is preliminary data.</text>
</comment>
<gene>
    <name evidence="4" type="ORF">CYCCA115_LOCUS18131</name>
</gene>
<evidence type="ECO:0000313" key="4">
    <source>
        <dbReference type="EMBL" id="CAJ1959712.1"/>
    </source>
</evidence>
<organism evidence="4 5">
    <name type="scientific">Cylindrotheca closterium</name>
    <dbReference type="NCBI Taxonomy" id="2856"/>
    <lineage>
        <taxon>Eukaryota</taxon>
        <taxon>Sar</taxon>
        <taxon>Stramenopiles</taxon>
        <taxon>Ochrophyta</taxon>
        <taxon>Bacillariophyta</taxon>
        <taxon>Bacillariophyceae</taxon>
        <taxon>Bacillariophycidae</taxon>
        <taxon>Bacillariales</taxon>
        <taxon>Bacillariaceae</taxon>
        <taxon>Cylindrotheca</taxon>
    </lineage>
</organism>
<evidence type="ECO:0000256" key="2">
    <source>
        <dbReference type="ARBA" id="ARBA00023002"/>
    </source>
</evidence>
<comment type="similarity">
    <text evidence="1">Belongs to the short-chain dehydrogenases/reductases (SDR) family.</text>
</comment>
<dbReference type="GO" id="GO:0016491">
    <property type="term" value="F:oxidoreductase activity"/>
    <property type="evidence" value="ECO:0007669"/>
    <property type="project" value="UniProtKB-KW"/>
</dbReference>
<dbReference type="Proteomes" id="UP001295423">
    <property type="component" value="Unassembled WGS sequence"/>
</dbReference>
<feature type="chain" id="PRO_5042128880" description="Protochlorophyllide reductase" evidence="3">
    <location>
        <begin position="27"/>
        <end position="357"/>
    </location>
</feature>